<reference evidence="3" key="2">
    <citation type="submission" date="2025-09" db="UniProtKB">
        <authorList>
            <consortium name="Ensembl"/>
        </authorList>
    </citation>
    <scope>IDENTIFICATION</scope>
</reference>
<organism evidence="3 4">
    <name type="scientific">Varanus komodoensis</name>
    <name type="common">Komodo dragon</name>
    <dbReference type="NCBI Taxonomy" id="61221"/>
    <lineage>
        <taxon>Eukaryota</taxon>
        <taxon>Metazoa</taxon>
        <taxon>Chordata</taxon>
        <taxon>Craniata</taxon>
        <taxon>Vertebrata</taxon>
        <taxon>Euteleostomi</taxon>
        <taxon>Lepidosauria</taxon>
        <taxon>Squamata</taxon>
        <taxon>Bifurcata</taxon>
        <taxon>Unidentata</taxon>
        <taxon>Episquamata</taxon>
        <taxon>Toxicofera</taxon>
        <taxon>Anguimorpha</taxon>
        <taxon>Paleoanguimorpha</taxon>
        <taxon>Varanoidea</taxon>
        <taxon>Varanidae</taxon>
        <taxon>Varanus</taxon>
    </lineage>
</organism>
<dbReference type="CDD" id="cd02122">
    <property type="entry name" value="PA_GRAIL_like"/>
    <property type="match status" value="1"/>
</dbReference>
<evidence type="ECO:0000313" key="3">
    <source>
        <dbReference type="Ensembl" id="ENSVKKP00000017348.1"/>
    </source>
</evidence>
<feature type="chain" id="PRO_5035000926" description="PA domain-containing protein" evidence="1">
    <location>
        <begin position="25"/>
        <end position="160"/>
    </location>
</feature>
<dbReference type="SUPFAM" id="SSF52025">
    <property type="entry name" value="PA domain"/>
    <property type="match status" value="1"/>
</dbReference>
<protein>
    <recommendedName>
        <fullName evidence="2">PA domain-containing protein</fullName>
    </recommendedName>
</protein>
<dbReference type="InterPro" id="IPR003137">
    <property type="entry name" value="PA_domain"/>
</dbReference>
<reference evidence="3" key="1">
    <citation type="submission" date="2025-08" db="UniProtKB">
        <authorList>
            <consortium name="Ensembl"/>
        </authorList>
    </citation>
    <scope>IDENTIFICATION</scope>
</reference>
<evidence type="ECO:0000259" key="2">
    <source>
        <dbReference type="Pfam" id="PF02225"/>
    </source>
</evidence>
<evidence type="ECO:0000256" key="1">
    <source>
        <dbReference type="SAM" id="SignalP"/>
    </source>
</evidence>
<feature type="signal peptide" evidence="1">
    <location>
        <begin position="1"/>
        <end position="24"/>
    </location>
</feature>
<proteinExistence type="predicted"/>
<keyword evidence="1" id="KW-0732">Signal</keyword>
<dbReference type="AlphaFoldDB" id="A0A8D2L652"/>
<dbReference type="Proteomes" id="UP000694545">
    <property type="component" value="Unplaced"/>
</dbReference>
<feature type="domain" description="PA" evidence="2">
    <location>
        <begin position="67"/>
        <end position="124"/>
    </location>
</feature>
<dbReference type="OMA" id="YACDRNT"/>
<keyword evidence="4" id="KW-1185">Reference proteome</keyword>
<dbReference type="Gene3D" id="3.50.30.30">
    <property type="match status" value="1"/>
</dbReference>
<dbReference type="InterPro" id="IPR046450">
    <property type="entry name" value="PA_dom_sf"/>
</dbReference>
<accession>A0A8D2L652</accession>
<name>A0A8D2L652_VARKO</name>
<evidence type="ECO:0000313" key="4">
    <source>
        <dbReference type="Proteomes" id="UP000694545"/>
    </source>
</evidence>
<dbReference type="Ensembl" id="ENSVKKT00000017780.1">
    <property type="protein sequence ID" value="ENSVKKP00000017348.1"/>
    <property type="gene ID" value="ENSVKKG00000011861.1"/>
</dbReference>
<dbReference type="Pfam" id="PF02225">
    <property type="entry name" value="PA"/>
    <property type="match status" value="1"/>
</dbReference>
<sequence length="160" mass="17251">MKCGREPSPVGFLVLAGLLRVAHSVSVKANVSLLYFNALNRTTERDRCECGLFGMHSPVADAHGLVVPPNSTNLQACAPDTKFVAAASPWIALIARGNCTFTEKITHAAQQGAEAVVIYNYARRGNQTVPMAHPGECYDLVWTPASSCLNSLERVLNYSC</sequence>